<dbReference type="AlphaFoldDB" id="A0A8S1NQQ3"/>
<protein>
    <submittedName>
        <fullName evidence="1">Uncharacterized protein</fullName>
    </submittedName>
</protein>
<name>A0A8S1NQQ3_PARPR</name>
<keyword evidence="2" id="KW-1185">Reference proteome</keyword>
<organism evidence="1 2">
    <name type="scientific">Paramecium primaurelia</name>
    <dbReference type="NCBI Taxonomy" id="5886"/>
    <lineage>
        <taxon>Eukaryota</taxon>
        <taxon>Sar</taxon>
        <taxon>Alveolata</taxon>
        <taxon>Ciliophora</taxon>
        <taxon>Intramacronucleata</taxon>
        <taxon>Oligohymenophorea</taxon>
        <taxon>Peniculida</taxon>
        <taxon>Parameciidae</taxon>
        <taxon>Paramecium</taxon>
    </lineage>
</organism>
<evidence type="ECO:0000313" key="2">
    <source>
        <dbReference type="Proteomes" id="UP000688137"/>
    </source>
</evidence>
<proteinExistence type="predicted"/>
<sequence>MFCKRIQQYQYCFLQSQYQTFQDLNRLLKDGSNFIFINLEFHEDQKLLLVRLVFISNRQLREKGIENFANFGRQIYSRILQFNNVIYILQIFWHLYTIIVQSAEQRKALAIQLLQYVKEILQKIIYDEKDWYEEGDLLLSLQQEQLKQKSSQAINLLHISIGKQLSLNTKKQLKKSYLVEIQDINIYIQSSDPLRFFKKRLKNASKPI</sequence>
<reference evidence="1" key="1">
    <citation type="submission" date="2021-01" db="EMBL/GenBank/DDBJ databases">
        <authorList>
            <consortium name="Genoscope - CEA"/>
            <person name="William W."/>
        </authorList>
    </citation>
    <scope>NUCLEOTIDE SEQUENCE</scope>
</reference>
<comment type="caution">
    <text evidence="1">The sequence shown here is derived from an EMBL/GenBank/DDBJ whole genome shotgun (WGS) entry which is preliminary data.</text>
</comment>
<gene>
    <name evidence="1" type="ORF">PPRIM_AZ9-3.1.T0950125</name>
</gene>
<dbReference type="EMBL" id="CAJJDM010000098">
    <property type="protein sequence ID" value="CAD8094340.1"/>
    <property type="molecule type" value="Genomic_DNA"/>
</dbReference>
<accession>A0A8S1NQQ3</accession>
<evidence type="ECO:0000313" key="1">
    <source>
        <dbReference type="EMBL" id="CAD8094340.1"/>
    </source>
</evidence>
<dbReference type="Proteomes" id="UP000688137">
    <property type="component" value="Unassembled WGS sequence"/>
</dbReference>